<dbReference type="Proteomes" id="UP000809829">
    <property type="component" value="Unassembled WGS sequence"/>
</dbReference>
<feature type="transmembrane region" description="Helical" evidence="1">
    <location>
        <begin position="220"/>
        <end position="238"/>
    </location>
</feature>
<accession>A0ABS2QYY1</accession>
<comment type="caution">
    <text evidence="2">The sequence shown here is derived from an EMBL/GenBank/DDBJ whole genome shotgun (WGS) entry which is preliminary data.</text>
</comment>
<feature type="transmembrane region" description="Helical" evidence="1">
    <location>
        <begin position="157"/>
        <end position="176"/>
    </location>
</feature>
<protein>
    <submittedName>
        <fullName evidence="2">Uncharacterized membrane protein (DUF485 family)</fullName>
    </submittedName>
</protein>
<keyword evidence="1" id="KW-0812">Transmembrane</keyword>
<evidence type="ECO:0000313" key="2">
    <source>
        <dbReference type="EMBL" id="MBM7704699.1"/>
    </source>
</evidence>
<sequence length="294" mass="34764">MPHYVPFLVLVIISMMIFGIVLWLKRDSTLFILFLFMTGLAYFLEYIILILFNSYRYNPDLMKEDYFDNILGSVTSQAFAFPIMAVVIAAYQLRLPYIVIISIMFMGIEELFLSWDVYTHNWWKTPYTGVFMTIGFLISKIWYEWLHERFSMFIHTLTLYFSMISINATIMFVIVATFQTHWLQLDFFQNSTRDHINLNTLYVFLLTAIYVCLILKQASILWIGSVIVLIRIFDWMLIQVGVLSLAPWNSFFVIVLLDIFVLLITAVLHRFIIKSCYGTNPLKEISFQKYYKDV</sequence>
<feature type="transmembrane region" description="Helical" evidence="1">
    <location>
        <begin position="6"/>
        <end position="24"/>
    </location>
</feature>
<keyword evidence="1" id="KW-0472">Membrane</keyword>
<reference evidence="2 3" key="1">
    <citation type="submission" date="2021-01" db="EMBL/GenBank/DDBJ databases">
        <title>Genomic Encyclopedia of Type Strains, Phase IV (KMG-IV): sequencing the most valuable type-strain genomes for metagenomic binning, comparative biology and taxonomic classification.</title>
        <authorList>
            <person name="Goeker M."/>
        </authorList>
    </citation>
    <scope>NUCLEOTIDE SEQUENCE [LARGE SCALE GENOMIC DNA]</scope>
    <source>
        <strain evidence="2 3">DSM 104297</strain>
    </source>
</reference>
<proteinExistence type="predicted"/>
<feature type="transmembrane region" description="Helical" evidence="1">
    <location>
        <begin position="31"/>
        <end position="50"/>
    </location>
</feature>
<evidence type="ECO:0000256" key="1">
    <source>
        <dbReference type="SAM" id="Phobius"/>
    </source>
</evidence>
<organism evidence="2 3">
    <name type="scientific">Priestia iocasae</name>
    <dbReference type="NCBI Taxonomy" id="2291674"/>
    <lineage>
        <taxon>Bacteria</taxon>
        <taxon>Bacillati</taxon>
        <taxon>Bacillota</taxon>
        <taxon>Bacilli</taxon>
        <taxon>Bacillales</taxon>
        <taxon>Bacillaceae</taxon>
        <taxon>Priestia</taxon>
    </lineage>
</organism>
<evidence type="ECO:0000313" key="3">
    <source>
        <dbReference type="Proteomes" id="UP000809829"/>
    </source>
</evidence>
<name>A0ABS2QYY1_9BACI</name>
<keyword evidence="3" id="KW-1185">Reference proteome</keyword>
<feature type="transmembrane region" description="Helical" evidence="1">
    <location>
        <begin position="127"/>
        <end position="145"/>
    </location>
</feature>
<feature type="transmembrane region" description="Helical" evidence="1">
    <location>
        <begin position="196"/>
        <end position="213"/>
    </location>
</feature>
<keyword evidence="1" id="KW-1133">Transmembrane helix</keyword>
<feature type="transmembrane region" description="Helical" evidence="1">
    <location>
        <begin position="97"/>
        <end position="115"/>
    </location>
</feature>
<feature type="transmembrane region" description="Helical" evidence="1">
    <location>
        <begin position="250"/>
        <end position="273"/>
    </location>
</feature>
<feature type="transmembrane region" description="Helical" evidence="1">
    <location>
        <begin position="70"/>
        <end position="90"/>
    </location>
</feature>
<dbReference type="RefSeq" id="WP_205188699.1">
    <property type="nucleotide sequence ID" value="NZ_JAFBFC010000008.1"/>
</dbReference>
<gene>
    <name evidence="2" type="ORF">JOC83_003558</name>
</gene>
<dbReference type="EMBL" id="JAFBFC010000008">
    <property type="protein sequence ID" value="MBM7704699.1"/>
    <property type="molecule type" value="Genomic_DNA"/>
</dbReference>